<comment type="subcellular location">
    <subcellularLocation>
        <location evidence="1">Membrane</location>
        <topology evidence="1">Single-pass membrane protein</topology>
    </subcellularLocation>
</comment>
<dbReference type="Gene3D" id="2.40.128.260">
    <property type="entry name" value="Type IV secretion system, VirB10/TraB/TrbI"/>
    <property type="match status" value="1"/>
</dbReference>
<evidence type="ECO:0000256" key="1">
    <source>
        <dbReference type="ARBA" id="ARBA00004167"/>
    </source>
</evidence>
<dbReference type="InterPro" id="IPR048018">
    <property type="entry name" value="T4SS_ComB10-like"/>
</dbReference>
<accession>A0A3D8IKV8</accession>
<reference evidence="7 8" key="1">
    <citation type="submission" date="2018-04" db="EMBL/GenBank/DDBJ databases">
        <title>Novel Campyloabacter and Helicobacter Species and Strains.</title>
        <authorList>
            <person name="Mannion A.J."/>
            <person name="Shen Z."/>
            <person name="Fox J.G."/>
        </authorList>
    </citation>
    <scope>NUCLEOTIDE SEQUENCE [LARGE SCALE GENOMIC DNA]</scope>
    <source>
        <strain evidence="7 8">MIT 17-337</strain>
    </source>
</reference>
<organism evidence="7 8">
    <name type="scientific">Helicobacter didelphidarum</name>
    <dbReference type="NCBI Taxonomy" id="2040648"/>
    <lineage>
        <taxon>Bacteria</taxon>
        <taxon>Pseudomonadati</taxon>
        <taxon>Campylobacterota</taxon>
        <taxon>Epsilonproteobacteria</taxon>
        <taxon>Campylobacterales</taxon>
        <taxon>Helicobacteraceae</taxon>
        <taxon>Helicobacter</taxon>
    </lineage>
</organism>
<evidence type="ECO:0000313" key="8">
    <source>
        <dbReference type="Proteomes" id="UP000256379"/>
    </source>
</evidence>
<evidence type="ECO:0000256" key="5">
    <source>
        <dbReference type="ARBA" id="ARBA00023136"/>
    </source>
</evidence>
<sequence length="431" mass="49274">MKIVGYDSYGNPIYQDSYGNLYDSKGSKINKTLKQFMQEEKERLQKERLKLEHERKKQEQERLRKERLQKEQQEKANANKVISTQSSKNAQSKGTPKKNTNTKANSFSQGNKNGTQRELSPEEREALFQTSQRKRNPLLDEYGISEEEFHLYYNINEDEYYYLMNETGQDSYNSNTKKHSANFFRDSILGQRSTIQTKDADDTKFGDSHFSNQENIDEATNEHKLYRTILAGKLIPAILLTPISSEIEGLVQAQIEQDIYANMGRAVLIPRGSKVLGFYKNDNDVGQSRLQITWREIITPQGVNILLTNAVANDSEGYAGAKGHLNNKYWEKYGMGITLQTLANALTFSISNLTQQPNAGITSQYYAGQILSQSQNDINSVLKQIIAKQSQIKPVITIKAGSRIYITPTAHIWFPIPKNNETMAKYYEEEE</sequence>
<dbReference type="InterPro" id="IPR005498">
    <property type="entry name" value="T4SS_VirB10/TraB/TrbI"/>
</dbReference>
<feature type="compositionally biased region" description="Basic and acidic residues" evidence="6">
    <location>
        <begin position="44"/>
        <end position="74"/>
    </location>
</feature>
<evidence type="ECO:0000313" key="7">
    <source>
        <dbReference type="EMBL" id="RDU65818.1"/>
    </source>
</evidence>
<evidence type="ECO:0000256" key="3">
    <source>
        <dbReference type="ARBA" id="ARBA00022692"/>
    </source>
</evidence>
<dbReference type="NCBIfam" id="NF038092">
    <property type="entry name" value="T4SS_ComB10"/>
    <property type="match status" value="1"/>
</dbReference>
<gene>
    <name evidence="7" type="ORF">CQA53_05605</name>
</gene>
<dbReference type="EMBL" id="NXLQ01000010">
    <property type="protein sequence ID" value="RDU65818.1"/>
    <property type="molecule type" value="Genomic_DNA"/>
</dbReference>
<dbReference type="InterPro" id="IPR042217">
    <property type="entry name" value="T4SS_VirB10/TrbI"/>
</dbReference>
<dbReference type="CDD" id="cd16429">
    <property type="entry name" value="VirB10"/>
    <property type="match status" value="1"/>
</dbReference>
<dbReference type="AlphaFoldDB" id="A0A3D8IKV8"/>
<evidence type="ECO:0000256" key="2">
    <source>
        <dbReference type="ARBA" id="ARBA00010265"/>
    </source>
</evidence>
<keyword evidence="5" id="KW-0472">Membrane</keyword>
<feature type="region of interest" description="Disordered" evidence="6">
    <location>
        <begin position="44"/>
        <end position="132"/>
    </location>
</feature>
<dbReference type="GO" id="GO:0016020">
    <property type="term" value="C:membrane"/>
    <property type="evidence" value="ECO:0007669"/>
    <property type="project" value="UniProtKB-SubCell"/>
</dbReference>
<dbReference type="OrthoDB" id="5362754at2"/>
<name>A0A3D8IKV8_9HELI</name>
<evidence type="ECO:0008006" key="9">
    <source>
        <dbReference type="Google" id="ProtNLM"/>
    </source>
</evidence>
<evidence type="ECO:0000256" key="6">
    <source>
        <dbReference type="SAM" id="MobiDB-lite"/>
    </source>
</evidence>
<evidence type="ECO:0000256" key="4">
    <source>
        <dbReference type="ARBA" id="ARBA00022989"/>
    </source>
</evidence>
<comment type="caution">
    <text evidence="7">The sequence shown here is derived from an EMBL/GenBank/DDBJ whole genome shotgun (WGS) entry which is preliminary data.</text>
</comment>
<protein>
    <recommendedName>
        <fullName evidence="9">TrbI/VirB10 family protein</fullName>
    </recommendedName>
</protein>
<dbReference type="Proteomes" id="UP000256379">
    <property type="component" value="Unassembled WGS sequence"/>
</dbReference>
<keyword evidence="8" id="KW-1185">Reference proteome</keyword>
<keyword evidence="3" id="KW-0812">Transmembrane</keyword>
<feature type="compositionally biased region" description="Polar residues" evidence="6">
    <location>
        <begin position="80"/>
        <end position="118"/>
    </location>
</feature>
<comment type="similarity">
    <text evidence="2">Belongs to the TrbI/VirB10 family.</text>
</comment>
<keyword evidence="4" id="KW-1133">Transmembrane helix</keyword>
<proteinExistence type="inferred from homology"/>
<dbReference type="Pfam" id="PF03743">
    <property type="entry name" value="TrbI"/>
    <property type="match status" value="1"/>
</dbReference>